<protein>
    <recommendedName>
        <fullName evidence="7">RagB/SusD domain-containing protein</fullName>
    </recommendedName>
</protein>
<evidence type="ECO:0000313" key="9">
    <source>
        <dbReference type="Proteomes" id="UP000054223"/>
    </source>
</evidence>
<dbReference type="Proteomes" id="UP000054223">
    <property type="component" value="Unassembled WGS sequence"/>
</dbReference>
<proteinExistence type="inferred from homology"/>
<feature type="domain" description="RagB/SusD" evidence="7">
    <location>
        <begin position="342"/>
        <end position="427"/>
    </location>
</feature>
<keyword evidence="9" id="KW-1185">Reference proteome</keyword>
<keyword evidence="5" id="KW-0998">Cell outer membrane</keyword>
<dbReference type="InterPro" id="IPR011990">
    <property type="entry name" value="TPR-like_helical_dom_sf"/>
</dbReference>
<sequence length="458" mass="50526">MKYIVLTLRSLGFAALVLSASSCAFFEVDDVQDPNNPDAAAFQSNPSLAQIQALASGTEASLRLGYQGQGPYLNVTGTFGREVVVLATNESRWYTELLGTRDQDNAAFYNSAYPDFARARRVAQILRQSAATAAVLSDQQKQAVNGYAHTMEALAQLYILNLQGENGIRTDVEDPLNPGPFVSYEEGLNFITQLLNQASTELAAGGAAFPFKFTTGGFTGFDTPETFNRFNRAIATRVAVYRRDWATARTLLGQSFYSETGDLTLGPKITYTPGQPLDTGNPYFQALNANPATLVTVQRSILQDTLKLTTTGRDARVRAKIGRRTTPRSLGGITGAYQPRVYSSNTTPIPIIRNEELILIAAEVNIQQSNLPEAVRLLNIIRTRSGNIGPYTGAVTQAALIDELLLQREFSLFYEGHRWIDYRRYNRLNQLDLELPTHRIFSAMLRPFAEVAWDAANP</sequence>
<keyword evidence="3 6" id="KW-0732">Signal</keyword>
<dbReference type="GO" id="GO:0009279">
    <property type="term" value="C:cell outer membrane"/>
    <property type="evidence" value="ECO:0007669"/>
    <property type="project" value="UniProtKB-SubCell"/>
</dbReference>
<dbReference type="RefSeq" id="WP_059072472.1">
    <property type="nucleotide sequence ID" value="NZ_LNAL01000008.1"/>
</dbReference>
<evidence type="ECO:0000256" key="2">
    <source>
        <dbReference type="ARBA" id="ARBA00006275"/>
    </source>
</evidence>
<dbReference type="Gene3D" id="1.25.40.390">
    <property type="match status" value="1"/>
</dbReference>
<evidence type="ECO:0000313" key="8">
    <source>
        <dbReference type="EMBL" id="KUG06780.1"/>
    </source>
</evidence>
<keyword evidence="4" id="KW-0472">Membrane</keyword>
<feature type="chain" id="PRO_5040856683" description="RagB/SusD domain-containing protein" evidence="6">
    <location>
        <begin position="27"/>
        <end position="458"/>
    </location>
</feature>
<evidence type="ECO:0000256" key="6">
    <source>
        <dbReference type="SAM" id="SignalP"/>
    </source>
</evidence>
<comment type="subcellular location">
    <subcellularLocation>
        <location evidence="1">Cell outer membrane</location>
    </subcellularLocation>
</comment>
<feature type="signal peptide" evidence="6">
    <location>
        <begin position="1"/>
        <end position="26"/>
    </location>
</feature>
<dbReference type="SUPFAM" id="SSF48452">
    <property type="entry name" value="TPR-like"/>
    <property type="match status" value="1"/>
</dbReference>
<dbReference type="AlphaFoldDB" id="A0A9X0HJ14"/>
<comment type="similarity">
    <text evidence="2">Belongs to the SusD family.</text>
</comment>
<dbReference type="OrthoDB" id="9794888at2"/>
<name>A0A9X0HJ14_SOLP1</name>
<evidence type="ECO:0000259" key="7">
    <source>
        <dbReference type="Pfam" id="PF07980"/>
    </source>
</evidence>
<dbReference type="PROSITE" id="PS51257">
    <property type="entry name" value="PROKAR_LIPOPROTEIN"/>
    <property type="match status" value="1"/>
</dbReference>
<dbReference type="EMBL" id="LNAL01000008">
    <property type="protein sequence ID" value="KUG06780.1"/>
    <property type="molecule type" value="Genomic_DNA"/>
</dbReference>
<organism evidence="8 9">
    <name type="scientific">Solirubrum puertoriconensis</name>
    <dbReference type="NCBI Taxonomy" id="1751427"/>
    <lineage>
        <taxon>Bacteria</taxon>
        <taxon>Pseudomonadati</taxon>
        <taxon>Bacteroidota</taxon>
        <taxon>Cytophagia</taxon>
        <taxon>Cytophagales</taxon>
    </lineage>
</organism>
<accession>A0A9X0HJ14</accession>
<evidence type="ECO:0000256" key="1">
    <source>
        <dbReference type="ARBA" id="ARBA00004442"/>
    </source>
</evidence>
<comment type="caution">
    <text evidence="8">The sequence shown here is derived from an EMBL/GenBank/DDBJ whole genome shotgun (WGS) entry which is preliminary data.</text>
</comment>
<gene>
    <name evidence="8" type="ORF">ASU33_05465</name>
</gene>
<dbReference type="Pfam" id="PF07980">
    <property type="entry name" value="SusD_RagB"/>
    <property type="match status" value="1"/>
</dbReference>
<dbReference type="InterPro" id="IPR012944">
    <property type="entry name" value="SusD_RagB_dom"/>
</dbReference>
<reference evidence="8 9" key="1">
    <citation type="submission" date="2015-11" db="EMBL/GenBank/DDBJ databases">
        <title>Solirubrum puertoriconensis gen. nov. an environmental bacteria isolated in Puerto Rico.</title>
        <authorList>
            <person name="Cuebas-Irizarry M.F."/>
            <person name="Montalvo-Rodriguez R."/>
        </authorList>
    </citation>
    <scope>NUCLEOTIDE SEQUENCE [LARGE SCALE GENOMIC DNA]</scope>
    <source>
        <strain evidence="8 9">MC1A</strain>
    </source>
</reference>
<evidence type="ECO:0000256" key="4">
    <source>
        <dbReference type="ARBA" id="ARBA00023136"/>
    </source>
</evidence>
<evidence type="ECO:0000256" key="5">
    <source>
        <dbReference type="ARBA" id="ARBA00023237"/>
    </source>
</evidence>
<evidence type="ECO:0000256" key="3">
    <source>
        <dbReference type="ARBA" id="ARBA00022729"/>
    </source>
</evidence>